<keyword evidence="2" id="KW-1185">Reference proteome</keyword>
<protein>
    <submittedName>
        <fullName evidence="1">Uncharacterized protein</fullName>
    </submittedName>
</protein>
<dbReference type="Proteomes" id="UP000017429">
    <property type="component" value="Chromosome"/>
</dbReference>
<reference evidence="1" key="1">
    <citation type="journal article" date="2014" name="Genome Announc.">
        <title>Draft genome sequences of the altered schaedler flora, a defined bacterial community from gnotobiotic mice.</title>
        <authorList>
            <person name="Wannemuehler M.J."/>
            <person name="Overstreet A.M."/>
            <person name="Ward D.V."/>
            <person name="Phillips G.J."/>
        </authorList>
    </citation>
    <scope>NUCLEOTIDE SEQUENCE</scope>
    <source>
        <strain evidence="1">ASF457</strain>
    </source>
</reference>
<accession>V2Q0R6</accession>
<dbReference type="AlphaFoldDB" id="V2Q0R6"/>
<dbReference type="RefSeq" id="WP_023275607.1">
    <property type="nucleotide sequence ID" value="NZ_CP097562.1"/>
</dbReference>
<name>V2Q0R6_9BACT</name>
<evidence type="ECO:0000313" key="2">
    <source>
        <dbReference type="Proteomes" id="UP000017429"/>
    </source>
</evidence>
<sequence>MSLELGTQVNSEYPSEIQLAYNKSEEIFKKYVEKFISELSEEEKQLLREYDIFSAPVLQVAGIKGIEQFTKDIDDIKAASVNKWSGLNTIKKEFIQLAEEVKLTFAKGMSRSELKEGDIPSQQRPYAIIPFYSNFERDAKLIKELGLSDYIKIDTSNMDLEKGTINGYRFDMDFINEYSECFYNPEGDIPYMQSLFYTHEEYDKLLTQYGTAKNIEKAYLYAMDNNLSLDILANDYTLAIGVEAGAGIHKELHSNLNGRDDFLESLFSEKNKDEINTYTNITINIELDLKSKYLSLLSKNDNINTLLEDII</sequence>
<proteinExistence type="predicted"/>
<dbReference type="EMBL" id="CP097562">
    <property type="protein sequence ID" value="USF24239.1"/>
    <property type="molecule type" value="Genomic_DNA"/>
</dbReference>
<reference evidence="1" key="3">
    <citation type="submission" date="2022-06" db="EMBL/GenBank/DDBJ databases">
        <title>Resources to Facilitate Use of the Altered Schaedler Flora (ASF) Mouse Model to Study Microbiome Function.</title>
        <authorList>
            <person name="Proctor A."/>
            <person name="Parvinroo S."/>
            <person name="Richie T."/>
            <person name="Jia X."/>
            <person name="Lee S.T.M."/>
            <person name="Karp P.D."/>
            <person name="Paley S."/>
            <person name="Kostic A.D."/>
            <person name="Pierre J.F."/>
            <person name="Wannemuehler M.J."/>
            <person name="Phillips G.J."/>
        </authorList>
    </citation>
    <scope>NUCLEOTIDE SEQUENCE</scope>
    <source>
        <strain evidence="1">ASF457</strain>
    </source>
</reference>
<evidence type="ECO:0000313" key="1">
    <source>
        <dbReference type="EMBL" id="USF24239.1"/>
    </source>
</evidence>
<reference evidence="1" key="2">
    <citation type="submission" date="2022-05" db="EMBL/GenBank/DDBJ databases">
        <authorList>
            <person name="Proctor A.L."/>
            <person name="Phillips G.J."/>
            <person name="Wannemuehler M.J."/>
        </authorList>
    </citation>
    <scope>NUCLEOTIDE SEQUENCE</scope>
    <source>
        <strain evidence="1">ASF457</strain>
    </source>
</reference>
<organism evidence="1 2">
    <name type="scientific">Mucispirillum schaedleri ASF457</name>
    <dbReference type="NCBI Taxonomy" id="1379858"/>
    <lineage>
        <taxon>Bacteria</taxon>
        <taxon>Pseudomonadati</taxon>
        <taxon>Deferribacterota</taxon>
        <taxon>Deferribacteres</taxon>
        <taxon>Deferribacterales</taxon>
        <taxon>Mucispirillaceae</taxon>
        <taxon>Mucispirillum</taxon>
    </lineage>
</organism>
<dbReference type="KEGG" id="msch:N508_001322"/>
<gene>
    <name evidence="1" type="ORF">N508_001322</name>
</gene>